<dbReference type="InterPro" id="IPR036915">
    <property type="entry name" value="Cyclin-like_sf"/>
</dbReference>
<evidence type="ECO:0008006" key="4">
    <source>
        <dbReference type="Google" id="ProtNLM"/>
    </source>
</evidence>
<organism evidence="2 3">
    <name type="scientific">Chlamydomonas eustigma</name>
    <dbReference type="NCBI Taxonomy" id="1157962"/>
    <lineage>
        <taxon>Eukaryota</taxon>
        <taxon>Viridiplantae</taxon>
        <taxon>Chlorophyta</taxon>
        <taxon>core chlorophytes</taxon>
        <taxon>Chlorophyceae</taxon>
        <taxon>CS clade</taxon>
        <taxon>Chlamydomonadales</taxon>
        <taxon>Chlamydomonadaceae</taxon>
        <taxon>Chlamydomonas</taxon>
    </lineage>
</organism>
<dbReference type="EMBL" id="BEGY01000025">
    <property type="protein sequence ID" value="GAX77593.1"/>
    <property type="molecule type" value="Genomic_DNA"/>
</dbReference>
<dbReference type="Proteomes" id="UP000232323">
    <property type="component" value="Unassembled WGS sequence"/>
</dbReference>
<name>A0A250X3D7_9CHLO</name>
<dbReference type="InterPro" id="IPR043198">
    <property type="entry name" value="Cyclin/Ssn8"/>
</dbReference>
<dbReference type="SUPFAM" id="SSF47954">
    <property type="entry name" value="Cyclin-like"/>
    <property type="match status" value="1"/>
</dbReference>
<dbReference type="AlphaFoldDB" id="A0A250X3D7"/>
<feature type="region of interest" description="Disordered" evidence="1">
    <location>
        <begin position="1"/>
        <end position="22"/>
    </location>
</feature>
<proteinExistence type="predicted"/>
<dbReference type="GO" id="GO:0006357">
    <property type="term" value="P:regulation of transcription by RNA polymerase II"/>
    <property type="evidence" value="ECO:0007669"/>
    <property type="project" value="InterPro"/>
</dbReference>
<evidence type="ECO:0000256" key="1">
    <source>
        <dbReference type="SAM" id="MobiDB-lite"/>
    </source>
</evidence>
<accession>A0A250X3D7</accession>
<protein>
    <recommendedName>
        <fullName evidence="4">Cyclin C-terminal domain-containing protein</fullName>
    </recommendedName>
</protein>
<dbReference type="OrthoDB" id="25002at2759"/>
<sequence length="212" mass="23316">MPPLGFQAAGQPSTVHYNEDENMRGPSSIIADNQLLDHIKGTEVLTGQAYYTAKASLLSQEQQILRVLQFRLNLVEQPYTYMFSILKTIQASSALVQSSVCVMNDVGTFSAMFLDYPALHLAAACIHVASYLSLTTELGDGIDVPEEKICTSRSSFKDLANAEQPYVADRPPKISWFEALGVRDVDVENLGHAVLNVLMNEPVNKIVRGIPE</sequence>
<dbReference type="GO" id="GO:0016538">
    <property type="term" value="F:cyclin-dependent protein serine/threonine kinase regulator activity"/>
    <property type="evidence" value="ECO:0007669"/>
    <property type="project" value="InterPro"/>
</dbReference>
<keyword evidence="3" id="KW-1185">Reference proteome</keyword>
<evidence type="ECO:0000313" key="3">
    <source>
        <dbReference type="Proteomes" id="UP000232323"/>
    </source>
</evidence>
<evidence type="ECO:0000313" key="2">
    <source>
        <dbReference type="EMBL" id="GAX77593.1"/>
    </source>
</evidence>
<dbReference type="PANTHER" id="PTHR10026">
    <property type="entry name" value="CYCLIN"/>
    <property type="match status" value="1"/>
</dbReference>
<reference evidence="2 3" key="1">
    <citation type="submission" date="2017-08" db="EMBL/GenBank/DDBJ databases">
        <title>Acidophilic green algal genome provides insights into adaptation to an acidic environment.</title>
        <authorList>
            <person name="Hirooka S."/>
            <person name="Hirose Y."/>
            <person name="Kanesaki Y."/>
            <person name="Higuchi S."/>
            <person name="Fujiwara T."/>
            <person name="Onuma R."/>
            <person name="Era A."/>
            <person name="Ohbayashi R."/>
            <person name="Uzuka A."/>
            <person name="Nozaki H."/>
            <person name="Yoshikawa H."/>
            <person name="Miyagishima S.Y."/>
        </authorList>
    </citation>
    <scope>NUCLEOTIDE SEQUENCE [LARGE SCALE GENOMIC DNA]</scope>
    <source>
        <strain evidence="2 3">NIES-2499</strain>
    </source>
</reference>
<comment type="caution">
    <text evidence="2">The sequence shown here is derived from an EMBL/GenBank/DDBJ whole genome shotgun (WGS) entry which is preliminary data.</text>
</comment>
<gene>
    <name evidence="2" type="ORF">CEUSTIGMA_g5037.t1</name>
</gene>
<dbReference type="Gene3D" id="1.10.472.10">
    <property type="entry name" value="Cyclin-like"/>
    <property type="match status" value="1"/>
</dbReference>